<dbReference type="EMBL" id="BARU01031093">
    <property type="protein sequence ID" value="GAH70748.1"/>
    <property type="molecule type" value="Genomic_DNA"/>
</dbReference>
<dbReference type="AlphaFoldDB" id="X1JLU4"/>
<organism evidence="1">
    <name type="scientific">marine sediment metagenome</name>
    <dbReference type="NCBI Taxonomy" id="412755"/>
    <lineage>
        <taxon>unclassified sequences</taxon>
        <taxon>metagenomes</taxon>
        <taxon>ecological metagenomes</taxon>
    </lineage>
</organism>
<reference evidence="1" key="1">
    <citation type="journal article" date="2014" name="Front. Microbiol.">
        <title>High frequency of phylogenetically diverse reductive dehalogenase-homologous genes in deep subseafloor sedimentary metagenomes.</title>
        <authorList>
            <person name="Kawai M."/>
            <person name="Futagami T."/>
            <person name="Toyoda A."/>
            <person name="Takaki Y."/>
            <person name="Nishi S."/>
            <person name="Hori S."/>
            <person name="Arai W."/>
            <person name="Tsubouchi T."/>
            <person name="Morono Y."/>
            <person name="Uchiyama I."/>
            <person name="Ito T."/>
            <person name="Fujiyama A."/>
            <person name="Inagaki F."/>
            <person name="Takami H."/>
        </authorList>
    </citation>
    <scope>NUCLEOTIDE SEQUENCE</scope>
    <source>
        <strain evidence="1">Expedition CK06-06</strain>
    </source>
</reference>
<proteinExistence type="predicted"/>
<protein>
    <submittedName>
        <fullName evidence="1">Uncharacterized protein</fullName>
    </submittedName>
</protein>
<name>X1JLU4_9ZZZZ</name>
<comment type="caution">
    <text evidence="1">The sequence shown here is derived from an EMBL/GenBank/DDBJ whole genome shotgun (WGS) entry which is preliminary data.</text>
</comment>
<gene>
    <name evidence="1" type="ORF">S03H2_49229</name>
</gene>
<sequence length="63" mass="6718">MSIQEKLVEKIGVEDSKAFFAAEAAAAYDTEPSCYKAVGVGQDFAGIFDIRASLVKPLVRPPA</sequence>
<evidence type="ECO:0000313" key="1">
    <source>
        <dbReference type="EMBL" id="GAH70748.1"/>
    </source>
</evidence>
<accession>X1JLU4</accession>